<feature type="region of interest" description="Disordered" evidence="5">
    <location>
        <begin position="48"/>
        <end position="73"/>
    </location>
</feature>
<dbReference type="EMBL" id="BJXR01000043">
    <property type="protein sequence ID" value="GEN11030.1"/>
    <property type="molecule type" value="Genomic_DNA"/>
</dbReference>
<keyword evidence="9" id="KW-1185">Reference proteome</keyword>
<dbReference type="OrthoDB" id="9774900at2"/>
<evidence type="ECO:0000256" key="2">
    <source>
        <dbReference type="ARBA" id="ARBA00022692"/>
    </source>
</evidence>
<dbReference type="EMBL" id="FOIB01000002">
    <property type="protein sequence ID" value="SET40158.1"/>
    <property type="molecule type" value="Genomic_DNA"/>
</dbReference>
<dbReference type="Proteomes" id="UP000321514">
    <property type="component" value="Unassembled WGS sequence"/>
</dbReference>
<organism evidence="7 10">
    <name type="scientific">Myxococcus fulvus</name>
    <dbReference type="NCBI Taxonomy" id="33"/>
    <lineage>
        <taxon>Bacteria</taxon>
        <taxon>Pseudomonadati</taxon>
        <taxon>Myxococcota</taxon>
        <taxon>Myxococcia</taxon>
        <taxon>Myxococcales</taxon>
        <taxon>Cystobacterineae</taxon>
        <taxon>Myxococcaceae</taxon>
        <taxon>Myxococcus</taxon>
    </lineage>
</organism>
<evidence type="ECO:0000256" key="4">
    <source>
        <dbReference type="ARBA" id="ARBA00023136"/>
    </source>
</evidence>
<keyword evidence="3 6" id="KW-1133">Transmembrane helix</keyword>
<comment type="caution">
    <text evidence="7">The sequence shown here is derived from an EMBL/GenBank/DDBJ whole genome shotgun (WGS) entry which is preliminary data.</text>
</comment>
<dbReference type="GO" id="GO:0016020">
    <property type="term" value="C:membrane"/>
    <property type="evidence" value="ECO:0007669"/>
    <property type="project" value="UniProtKB-SubCell"/>
</dbReference>
<name>A0A511TA22_MYXFU</name>
<evidence type="ECO:0000313" key="7">
    <source>
        <dbReference type="EMBL" id="GEN11030.1"/>
    </source>
</evidence>
<dbReference type="Proteomes" id="UP000183760">
    <property type="component" value="Unassembled WGS sequence"/>
</dbReference>
<dbReference type="InterPro" id="IPR007343">
    <property type="entry name" value="Uncharacterised_pept_Zn_put"/>
</dbReference>
<evidence type="ECO:0000313" key="8">
    <source>
        <dbReference type="EMBL" id="SET40158.1"/>
    </source>
</evidence>
<feature type="transmembrane region" description="Helical" evidence="6">
    <location>
        <begin position="20"/>
        <end position="43"/>
    </location>
</feature>
<comment type="subcellular location">
    <subcellularLocation>
        <location evidence="1">Membrane</location>
        <topology evidence="1">Single-pass membrane protein</topology>
    </subcellularLocation>
</comment>
<reference evidence="7 10" key="2">
    <citation type="submission" date="2019-07" db="EMBL/GenBank/DDBJ databases">
        <title>Whole genome shotgun sequence of Myxococcus fulvus NBRC 100333.</title>
        <authorList>
            <person name="Hosoyama A."/>
            <person name="Uohara A."/>
            <person name="Ohji S."/>
            <person name="Ichikawa N."/>
        </authorList>
    </citation>
    <scope>NUCLEOTIDE SEQUENCE [LARGE SCALE GENOMIC DNA]</scope>
    <source>
        <strain evidence="7 10">NBRC 100333</strain>
    </source>
</reference>
<evidence type="ECO:0000313" key="9">
    <source>
        <dbReference type="Proteomes" id="UP000183760"/>
    </source>
</evidence>
<dbReference type="PANTHER" id="PTHR30168:SF0">
    <property type="entry name" value="INNER MEMBRANE PROTEIN"/>
    <property type="match status" value="1"/>
</dbReference>
<keyword evidence="4 6" id="KW-0472">Membrane</keyword>
<dbReference type="AlphaFoldDB" id="A0A511TA22"/>
<keyword evidence="2 6" id="KW-0812">Transmembrane</keyword>
<dbReference type="SUPFAM" id="SSF55486">
    <property type="entry name" value="Metalloproteases ('zincins'), catalytic domain"/>
    <property type="match status" value="1"/>
</dbReference>
<accession>A0A511TA22</accession>
<sequence length="293" mass="31409">MRWQGGRRSSNLEDRRGAGLGRPLAVGGGAASLVVALLVMLLGGDPSVVTTPSGGRGPSSDYGTGGSGVPDDPRQAELKDFVSVILADTEDTWPGLLEPHGVEYVDPRLVLFSGAVRSACGLQESAVGPFYCPPDQRVYLDLDFFEELDRRFGAPGDFAQAYVVAHEVGHHVQNLLGISRQVQAARQRASPEDGNALSVLQELQADCFAGIWAHHAQRERQILEAGDVEEGLGAASAIGDDTLQRRAQGHVVPESFTHGSSAQRVEWFNRGLTQGTLEACDTFGAQSVPRRRR</sequence>
<evidence type="ECO:0000256" key="3">
    <source>
        <dbReference type="ARBA" id="ARBA00022989"/>
    </source>
</evidence>
<evidence type="ECO:0000256" key="5">
    <source>
        <dbReference type="SAM" id="MobiDB-lite"/>
    </source>
</evidence>
<evidence type="ECO:0000313" key="10">
    <source>
        <dbReference type="Proteomes" id="UP000321514"/>
    </source>
</evidence>
<evidence type="ECO:0000256" key="6">
    <source>
        <dbReference type="SAM" id="Phobius"/>
    </source>
</evidence>
<dbReference type="Pfam" id="PF04228">
    <property type="entry name" value="Zn_peptidase"/>
    <property type="match status" value="1"/>
</dbReference>
<dbReference type="STRING" id="1334629.MFUL124B02_32045"/>
<evidence type="ECO:0000256" key="1">
    <source>
        <dbReference type="ARBA" id="ARBA00004167"/>
    </source>
</evidence>
<protein>
    <submittedName>
        <fullName evidence="7">Membrane protein</fullName>
    </submittedName>
</protein>
<reference evidence="8 9" key="1">
    <citation type="submission" date="2016-10" db="EMBL/GenBank/DDBJ databases">
        <authorList>
            <person name="Varghese N."/>
            <person name="Submissions S."/>
        </authorList>
    </citation>
    <scope>NUCLEOTIDE SEQUENCE [LARGE SCALE GENOMIC DNA]</scope>
    <source>
        <strain evidence="8 9">DSM 16525</strain>
    </source>
</reference>
<proteinExistence type="predicted"/>
<dbReference type="RefSeq" id="WP_074950348.1">
    <property type="nucleotide sequence ID" value="NZ_BJXR01000043.1"/>
</dbReference>
<dbReference type="PANTHER" id="PTHR30168">
    <property type="entry name" value="PUTATIVE MEMBRANE PROTEIN YPFJ"/>
    <property type="match status" value="1"/>
</dbReference>
<gene>
    <name evidence="7" type="ORF">MFU01_60670</name>
    <name evidence="8" type="ORF">SAMN05443572_102149</name>
</gene>